<dbReference type="CDD" id="cd08071">
    <property type="entry name" value="MPN_DUF2466"/>
    <property type="match status" value="1"/>
</dbReference>
<dbReference type="AlphaFoldDB" id="A0A1C7P342"/>
<dbReference type="PATRIC" id="fig|1612624.7.peg.5565"/>
<dbReference type="GO" id="GO:0006508">
    <property type="term" value="P:proteolysis"/>
    <property type="evidence" value="ECO:0007669"/>
    <property type="project" value="UniProtKB-KW"/>
</dbReference>
<dbReference type="GO" id="GO:0008237">
    <property type="term" value="F:metallopeptidase activity"/>
    <property type="evidence" value="ECO:0007669"/>
    <property type="project" value="UniProtKB-KW"/>
</dbReference>
<dbReference type="PROSITE" id="PS50249">
    <property type="entry name" value="MPN"/>
    <property type="match status" value="1"/>
</dbReference>
<dbReference type="NCBIfam" id="NF000642">
    <property type="entry name" value="PRK00024.1"/>
    <property type="match status" value="1"/>
</dbReference>
<dbReference type="Gene3D" id="3.40.140.10">
    <property type="entry name" value="Cytidine Deaminase, domain 2"/>
    <property type="match status" value="1"/>
</dbReference>
<evidence type="ECO:0000313" key="10">
    <source>
        <dbReference type="Proteomes" id="UP000093111"/>
    </source>
</evidence>
<feature type="domain" description="MPN" evidence="8">
    <location>
        <begin position="141"/>
        <end position="263"/>
    </location>
</feature>
<keyword evidence="3" id="KW-0378">Hydrolase</keyword>
<dbReference type="InterPro" id="IPR037518">
    <property type="entry name" value="MPN"/>
</dbReference>
<dbReference type="Gene3D" id="1.10.150.20">
    <property type="entry name" value="5' to 3' exonuclease, C-terminal subdomain"/>
    <property type="match status" value="1"/>
</dbReference>
<dbReference type="PANTHER" id="PTHR30471:SF3">
    <property type="entry name" value="UPF0758 PROTEIN YEES-RELATED"/>
    <property type="match status" value="1"/>
</dbReference>
<evidence type="ECO:0000256" key="1">
    <source>
        <dbReference type="ARBA" id="ARBA00022670"/>
    </source>
</evidence>
<dbReference type="SUPFAM" id="SSF102712">
    <property type="entry name" value="JAB1/MPN domain"/>
    <property type="match status" value="1"/>
</dbReference>
<keyword evidence="4" id="KW-0862">Zinc</keyword>
<evidence type="ECO:0000256" key="7">
    <source>
        <dbReference type="SAM" id="MobiDB-lite"/>
    </source>
</evidence>
<comment type="similarity">
    <text evidence="6">Belongs to the UPF0758 family.</text>
</comment>
<name>A0A1C7P342_9HYPH</name>
<dbReference type="SUPFAM" id="SSF47781">
    <property type="entry name" value="RuvA domain 2-like"/>
    <property type="match status" value="1"/>
</dbReference>
<dbReference type="InterPro" id="IPR025657">
    <property type="entry name" value="RadC_JAB"/>
</dbReference>
<dbReference type="GO" id="GO:0046872">
    <property type="term" value="F:metal ion binding"/>
    <property type="evidence" value="ECO:0007669"/>
    <property type="project" value="UniProtKB-KW"/>
</dbReference>
<evidence type="ECO:0000256" key="2">
    <source>
        <dbReference type="ARBA" id="ARBA00022723"/>
    </source>
</evidence>
<comment type="caution">
    <text evidence="9">The sequence shown here is derived from an EMBL/GenBank/DDBJ whole genome shotgun (WGS) entry which is preliminary data.</text>
</comment>
<keyword evidence="5" id="KW-0482">Metalloprotease</keyword>
<dbReference type="PANTHER" id="PTHR30471">
    <property type="entry name" value="DNA REPAIR PROTEIN RADC"/>
    <property type="match status" value="1"/>
</dbReference>
<evidence type="ECO:0000256" key="5">
    <source>
        <dbReference type="ARBA" id="ARBA00023049"/>
    </source>
</evidence>
<accession>A0A1C7P342</accession>
<dbReference type="InterPro" id="IPR001405">
    <property type="entry name" value="UPF0758"/>
</dbReference>
<dbReference type="EMBL" id="LGLV01000011">
    <property type="protein sequence ID" value="OBZ94104.1"/>
    <property type="molecule type" value="Genomic_DNA"/>
</dbReference>
<sequence length="263" mass="29077">MTKPPFSPDGDTSQPADERGFFAGQQPKRAGAAIAAVQQDDAHYHGHRDRLRTRYREHGDTALADYEILELLLFRLIPRRDTKPIAKALLERFGTLAGVFGASPALLQEVKGIGEAVAFDLKLISTVTHRTLKSGLKGKQVLASWSSVIDYCHAAMAHETREQFRILFLDKRNALIADEVQQTGTIDHTPVYPREVVKRALELSATALILVHNHPSGDPAPSRADIEMTRLIVDIAKPLEITVHDHIIIGKDGHASLKSLRLI</sequence>
<dbReference type="Pfam" id="PF04002">
    <property type="entry name" value="RadC"/>
    <property type="match status" value="1"/>
</dbReference>
<organism evidence="9 10">
    <name type="scientific">Pararhizobium polonicum</name>
    <dbReference type="NCBI Taxonomy" id="1612624"/>
    <lineage>
        <taxon>Bacteria</taxon>
        <taxon>Pseudomonadati</taxon>
        <taxon>Pseudomonadota</taxon>
        <taxon>Alphaproteobacteria</taxon>
        <taxon>Hyphomicrobiales</taxon>
        <taxon>Rhizobiaceae</taxon>
        <taxon>Rhizobium/Agrobacterium group</taxon>
        <taxon>Pararhizobium</taxon>
    </lineage>
</organism>
<dbReference type="PROSITE" id="PS01302">
    <property type="entry name" value="UPF0758"/>
    <property type="match status" value="1"/>
</dbReference>
<keyword evidence="2" id="KW-0479">Metal-binding</keyword>
<evidence type="ECO:0000256" key="4">
    <source>
        <dbReference type="ARBA" id="ARBA00022833"/>
    </source>
</evidence>
<evidence type="ECO:0000313" key="9">
    <source>
        <dbReference type="EMBL" id="OBZ94104.1"/>
    </source>
</evidence>
<dbReference type="OrthoDB" id="9804482at2"/>
<feature type="region of interest" description="Disordered" evidence="7">
    <location>
        <begin position="1"/>
        <end position="26"/>
    </location>
</feature>
<dbReference type="Proteomes" id="UP000093111">
    <property type="component" value="Unassembled WGS sequence"/>
</dbReference>
<evidence type="ECO:0000256" key="6">
    <source>
        <dbReference type="RuleBase" id="RU003797"/>
    </source>
</evidence>
<gene>
    <name evidence="9" type="ORF">ADU59_18080</name>
</gene>
<dbReference type="InterPro" id="IPR010994">
    <property type="entry name" value="RuvA_2-like"/>
</dbReference>
<keyword evidence="1" id="KW-0645">Protease</keyword>
<proteinExistence type="inferred from homology"/>
<protein>
    <recommendedName>
        <fullName evidence="8">MPN domain-containing protein</fullName>
    </recommendedName>
</protein>
<keyword evidence="10" id="KW-1185">Reference proteome</keyword>
<reference evidence="9 10" key="1">
    <citation type="journal article" date="2016" name="Syst. Appl. Microbiol.">
        <title>Pararhizobium polonicum sp. nov. isolated from tumors on stone fruit rootstocks.</title>
        <authorList>
            <person name="Pulawska J."/>
            <person name="Kuzmanovic N."/>
            <person name="Willems A."/>
            <person name="Pothier J.F."/>
        </authorList>
    </citation>
    <scope>NUCLEOTIDE SEQUENCE [LARGE SCALE GENOMIC DNA]</scope>
    <source>
        <strain evidence="9 10">F5.1</strain>
    </source>
</reference>
<dbReference type="STRING" id="1612624.ADU59_18080"/>
<evidence type="ECO:0000256" key="3">
    <source>
        <dbReference type="ARBA" id="ARBA00022801"/>
    </source>
</evidence>
<evidence type="ECO:0000259" key="8">
    <source>
        <dbReference type="PROSITE" id="PS50249"/>
    </source>
</evidence>
<dbReference type="InterPro" id="IPR020891">
    <property type="entry name" value="UPF0758_CS"/>
</dbReference>
<dbReference type="NCBIfam" id="TIGR00608">
    <property type="entry name" value="radc"/>
    <property type="match status" value="1"/>
</dbReference>
<dbReference type="RefSeq" id="WP_068955550.1">
    <property type="nucleotide sequence ID" value="NZ_LGLV01000011.1"/>
</dbReference>